<accession>A0A2Z7BVL5</accession>
<reference evidence="4 5" key="1">
    <citation type="journal article" date="2015" name="Proc. Natl. Acad. Sci. U.S.A.">
        <title>The resurrection genome of Boea hygrometrica: A blueprint for survival of dehydration.</title>
        <authorList>
            <person name="Xiao L."/>
            <person name="Yang G."/>
            <person name="Zhang L."/>
            <person name="Yang X."/>
            <person name="Zhao S."/>
            <person name="Ji Z."/>
            <person name="Zhou Q."/>
            <person name="Hu M."/>
            <person name="Wang Y."/>
            <person name="Chen M."/>
            <person name="Xu Y."/>
            <person name="Jin H."/>
            <person name="Xiao X."/>
            <person name="Hu G."/>
            <person name="Bao F."/>
            <person name="Hu Y."/>
            <person name="Wan P."/>
            <person name="Li L."/>
            <person name="Deng X."/>
            <person name="Kuang T."/>
            <person name="Xiang C."/>
            <person name="Zhu J.K."/>
            <person name="Oliver M.J."/>
            <person name="He Y."/>
        </authorList>
    </citation>
    <scope>NUCLEOTIDE SEQUENCE [LARGE SCALE GENOMIC DNA]</scope>
    <source>
        <strain evidence="5">cv. XS01</strain>
    </source>
</reference>
<feature type="domain" description="C2 NT-type" evidence="3">
    <location>
        <begin position="87"/>
        <end position="222"/>
    </location>
</feature>
<dbReference type="Proteomes" id="UP000250235">
    <property type="component" value="Unassembled WGS sequence"/>
</dbReference>
<feature type="region of interest" description="Disordered" evidence="2">
    <location>
        <begin position="355"/>
        <end position="382"/>
    </location>
</feature>
<sequence length="1142" mass="129961">MDSRARQDMTPEQAEELTPRRGAWAPGHREAVVGCRDSNDGLRLAPVPAATNTRFKLEVGTWNFDAIVCFELNGGFLGPLAGAPSARWRSEKNKIKAVFKLQFHAAQLTKVVGDALVVSLTPADTGKATAKSEKAVVHDGRCLWENPVYETVKFNREPKSGKIHERKYYFAVGTGQSKSGLIGEASIDFSSYAEATKVTLVSLPLQKSHSEAILHVSIQRIQESIDKRDLEESDDAKINSKDHSLRAQFVNNDEDRTTKDGSFEVEEARINQGSNQIFEPKRNRRTSSESDVTLSSSESSSGIDTPWEPRIKNHNLHCRNDESVSSRSQEKAKPDGMKGIYEEHHRSQWDWIGNSALEPSRDDSSCTPRNTSASDLSSDVSENLKSKVAALSRQAEMSELELQTLRKQVVKESKRGQDLLREIVLLKDENSALKEECERLENFQRQSHLNFKGEDSQTLMKELRQELNDAKELNINLRIQLQKTQESNAELILAVQDLEEMLEKKNQEICILSNRSLALIDTNKKSYVVDSVVETYDEEQKALEELVVETDDEEQKALEELVNDHSGSKEAYLLEQQMVDLRGQIEIFRKDKDELELQMEQLALDYEILKQENHEMSYRLEQSQIQEQLKIQYECSSSYATAHELESQIEKLENELKIRSKEFNDSLVTISELEAHAKVLEEEVEKQARGFEDDLEALMCSKIEQEQRAIRAEEALRKTRSQNALTAERLQEEFRRLSVQMASTFEANEKLAIKALAEANELRLEKIHLEEMLENAAEEHESSKNHYEARLHQLSSNLPLMERQKTQAQETEKLLSEEILTVKEELEQLRKSTNEMEFLLERGNIERAQLEISVSLVENEAEELQMELNKLRCLLDEKELIVANLQSELDTLQSQYNELTHILSDDKLKNEKLKEQVLQLQNDLKKREDALKSMVKKTKDINGRGNKYPPLPHGNRCVANLLERIKLLEVVLKETTLESLSNSFLEKENDLQNEIHELEERLELLNQGSAALLENAIEKVVAPEENGDGNFASLSRSTTSNEMLSKMVNAPPINDSALSSINGKDPNASLAVLKVSTSPTDDADGKINEMMLLKEKNKSMEEELKEMQGRYSEISLKFAEVEGERQQLVMKLRNLMNAKKST</sequence>
<feature type="compositionally biased region" description="Low complexity" evidence="2">
    <location>
        <begin position="289"/>
        <end position="301"/>
    </location>
</feature>
<feature type="coiled-coil region" evidence="1">
    <location>
        <begin position="759"/>
        <end position="930"/>
    </location>
</feature>
<dbReference type="AlphaFoldDB" id="A0A2Z7BVL5"/>
<dbReference type="Pfam" id="PF10358">
    <property type="entry name" value="NT-C2"/>
    <property type="match status" value="1"/>
</dbReference>
<feature type="compositionally biased region" description="Polar residues" evidence="2">
    <location>
        <begin position="365"/>
        <end position="382"/>
    </location>
</feature>
<feature type="coiled-coil region" evidence="1">
    <location>
        <begin position="958"/>
        <end position="1015"/>
    </location>
</feature>
<feature type="coiled-coil region" evidence="1">
    <location>
        <begin position="533"/>
        <end position="722"/>
    </location>
</feature>
<protein>
    <submittedName>
        <fullName evidence="4">Cingulin</fullName>
    </submittedName>
</protein>
<evidence type="ECO:0000313" key="4">
    <source>
        <dbReference type="EMBL" id="KZV36270.1"/>
    </source>
</evidence>
<keyword evidence="1" id="KW-0175">Coiled coil</keyword>
<evidence type="ECO:0000256" key="2">
    <source>
        <dbReference type="SAM" id="MobiDB-lite"/>
    </source>
</evidence>
<organism evidence="4 5">
    <name type="scientific">Dorcoceras hygrometricum</name>
    <dbReference type="NCBI Taxonomy" id="472368"/>
    <lineage>
        <taxon>Eukaryota</taxon>
        <taxon>Viridiplantae</taxon>
        <taxon>Streptophyta</taxon>
        <taxon>Embryophyta</taxon>
        <taxon>Tracheophyta</taxon>
        <taxon>Spermatophyta</taxon>
        <taxon>Magnoliopsida</taxon>
        <taxon>eudicotyledons</taxon>
        <taxon>Gunneridae</taxon>
        <taxon>Pentapetalae</taxon>
        <taxon>asterids</taxon>
        <taxon>lamiids</taxon>
        <taxon>Lamiales</taxon>
        <taxon>Gesneriaceae</taxon>
        <taxon>Didymocarpoideae</taxon>
        <taxon>Trichosporeae</taxon>
        <taxon>Loxocarpinae</taxon>
        <taxon>Dorcoceras</taxon>
    </lineage>
</organism>
<dbReference type="PANTHER" id="PTHR34452">
    <property type="entry name" value="MYOSIN HEAVY CHAIN-RELATED PROTEIN"/>
    <property type="match status" value="1"/>
</dbReference>
<dbReference type="EMBL" id="KV003914">
    <property type="protein sequence ID" value="KZV36270.1"/>
    <property type="molecule type" value="Genomic_DNA"/>
</dbReference>
<name>A0A2Z7BVL5_9LAMI</name>
<keyword evidence="5" id="KW-1185">Reference proteome</keyword>
<feature type="compositionally biased region" description="Basic and acidic residues" evidence="2">
    <location>
        <begin position="318"/>
        <end position="337"/>
    </location>
</feature>
<dbReference type="PANTHER" id="PTHR34452:SF7">
    <property type="entry name" value="MYOSIN HEAVY CHAIN-RELATED PROTEIN"/>
    <property type="match status" value="1"/>
</dbReference>
<evidence type="ECO:0000313" key="5">
    <source>
        <dbReference type="Proteomes" id="UP000250235"/>
    </source>
</evidence>
<evidence type="ECO:0000256" key="1">
    <source>
        <dbReference type="SAM" id="Coils"/>
    </source>
</evidence>
<feature type="region of interest" description="Disordered" evidence="2">
    <location>
        <begin position="1"/>
        <end position="21"/>
    </location>
</feature>
<dbReference type="OrthoDB" id="765176at2759"/>
<feature type="coiled-coil region" evidence="1">
    <location>
        <begin position="1083"/>
        <end position="1138"/>
    </location>
</feature>
<proteinExistence type="predicted"/>
<gene>
    <name evidence="4" type="ORF">F511_14288</name>
</gene>
<dbReference type="InterPro" id="IPR019448">
    <property type="entry name" value="NT-C2"/>
</dbReference>
<dbReference type="PROSITE" id="PS51840">
    <property type="entry name" value="C2_NT"/>
    <property type="match status" value="1"/>
</dbReference>
<evidence type="ECO:0000259" key="3">
    <source>
        <dbReference type="PROSITE" id="PS51840"/>
    </source>
</evidence>
<feature type="region of interest" description="Disordered" evidence="2">
    <location>
        <begin position="268"/>
        <end position="337"/>
    </location>
</feature>